<comment type="function">
    <text evidence="2">Neddylation of cullins play an essential role in the regulation of SCF-type complexes activity.</text>
</comment>
<evidence type="ECO:0000313" key="4">
    <source>
        <dbReference type="EMBL" id="PWN18536.1"/>
    </source>
</evidence>
<dbReference type="Pfam" id="PF03556">
    <property type="entry name" value="Cullin_binding"/>
    <property type="match status" value="1"/>
</dbReference>
<dbReference type="PANTHER" id="PTHR12281:SF31">
    <property type="entry name" value="DCN1-LIKE PROTEIN 3"/>
    <property type="match status" value="1"/>
</dbReference>
<dbReference type="GO" id="GO:0031624">
    <property type="term" value="F:ubiquitin conjugating enzyme binding"/>
    <property type="evidence" value="ECO:0007669"/>
    <property type="project" value="TreeGrafter"/>
</dbReference>
<dbReference type="PROSITE" id="PS51229">
    <property type="entry name" value="DCUN1"/>
    <property type="match status" value="1"/>
</dbReference>
<sequence>MTSKATQANLLKQFRSLTNASAADGTRLLKSSNWRIEAAVDAFYNDATAISNAAASSSGGTAKGSTSAKREKEARDKLGAIFDRFADQEVPGGQEMNIDGTMEYCEELGVSPEDVALLPLSFYLSSPTMGKFNKTAFVDGWRVLAAGAEGECDTIEGMKARLPSLREELSKDAPVKGDLAKAPGAGKGGLFKRVYEYTYTFARPEGQKSLPLDSALAFWDLLIPHAPTFETQGGNFTPRQLELWKEYLEEKTAGKAVSKDTWSLFLDFTADIDPEFKTHDFDAAWPSLIDGFAVWAREKLEKGEEGSMDES</sequence>
<keyword evidence="5" id="KW-1185">Reference proteome</keyword>
<dbReference type="GeneID" id="37016393"/>
<dbReference type="GO" id="GO:0000151">
    <property type="term" value="C:ubiquitin ligase complex"/>
    <property type="evidence" value="ECO:0007669"/>
    <property type="project" value="TreeGrafter"/>
</dbReference>
<dbReference type="InterPro" id="IPR042460">
    <property type="entry name" value="DCN1-like_PONY"/>
</dbReference>
<dbReference type="GO" id="GO:0045116">
    <property type="term" value="P:protein neddylation"/>
    <property type="evidence" value="ECO:0007669"/>
    <property type="project" value="TreeGrafter"/>
</dbReference>
<dbReference type="EMBL" id="KZ819336">
    <property type="protein sequence ID" value="PWN18536.1"/>
    <property type="molecule type" value="Genomic_DNA"/>
</dbReference>
<dbReference type="OrthoDB" id="27198at2759"/>
<dbReference type="InterPro" id="IPR014764">
    <property type="entry name" value="DCN-prot"/>
</dbReference>
<evidence type="ECO:0000256" key="1">
    <source>
        <dbReference type="ARBA" id="ARBA00022786"/>
    </source>
</evidence>
<dbReference type="GO" id="GO:0032182">
    <property type="term" value="F:ubiquitin-like protein binding"/>
    <property type="evidence" value="ECO:0007669"/>
    <property type="project" value="TreeGrafter"/>
</dbReference>
<evidence type="ECO:0000313" key="5">
    <source>
        <dbReference type="Proteomes" id="UP000245942"/>
    </source>
</evidence>
<dbReference type="STRING" id="1684307.A0A316TZC7"/>
<keyword evidence="1" id="KW-0833">Ubl conjugation pathway</keyword>
<dbReference type="Gene3D" id="1.10.8.10">
    <property type="entry name" value="DNA helicase RuvA subunit, C-terminal domain"/>
    <property type="match status" value="1"/>
</dbReference>
<name>A0A316TZC7_9BASI</name>
<gene>
    <name evidence="4" type="ORF">BCV69DRAFT_304777</name>
</gene>
<dbReference type="Gene3D" id="1.10.238.200">
    <property type="entry name" value="Cullin, PONY binding domain"/>
    <property type="match status" value="1"/>
</dbReference>
<evidence type="ECO:0000259" key="3">
    <source>
        <dbReference type="PROSITE" id="PS51229"/>
    </source>
</evidence>
<dbReference type="Pfam" id="PF14555">
    <property type="entry name" value="UBA_4"/>
    <property type="match status" value="1"/>
</dbReference>
<organism evidence="4 5">
    <name type="scientific">Pseudomicrostroma glucosiphilum</name>
    <dbReference type="NCBI Taxonomy" id="1684307"/>
    <lineage>
        <taxon>Eukaryota</taxon>
        <taxon>Fungi</taxon>
        <taxon>Dikarya</taxon>
        <taxon>Basidiomycota</taxon>
        <taxon>Ustilaginomycotina</taxon>
        <taxon>Exobasidiomycetes</taxon>
        <taxon>Microstromatales</taxon>
        <taxon>Microstromatales incertae sedis</taxon>
        <taxon>Pseudomicrostroma</taxon>
    </lineage>
</organism>
<proteinExistence type="predicted"/>
<dbReference type="InterPro" id="IPR005176">
    <property type="entry name" value="PONY_dom"/>
</dbReference>
<evidence type="ECO:0000256" key="2">
    <source>
        <dbReference type="RuleBase" id="RU410713"/>
    </source>
</evidence>
<reference evidence="4 5" key="1">
    <citation type="journal article" date="2018" name="Mol. Biol. Evol.">
        <title>Broad Genomic Sampling Reveals a Smut Pathogenic Ancestry of the Fungal Clade Ustilaginomycotina.</title>
        <authorList>
            <person name="Kijpornyongpan T."/>
            <person name="Mondo S.J."/>
            <person name="Barry K."/>
            <person name="Sandor L."/>
            <person name="Lee J."/>
            <person name="Lipzen A."/>
            <person name="Pangilinan J."/>
            <person name="LaButti K."/>
            <person name="Hainaut M."/>
            <person name="Henrissat B."/>
            <person name="Grigoriev I.V."/>
            <person name="Spatafora J.W."/>
            <person name="Aime M.C."/>
        </authorList>
    </citation>
    <scope>NUCLEOTIDE SEQUENCE [LARGE SCALE GENOMIC DNA]</scope>
    <source>
        <strain evidence="4 5">MCA 4718</strain>
    </source>
</reference>
<feature type="domain" description="DCUN1" evidence="3">
    <location>
        <begin position="73"/>
        <end position="297"/>
    </location>
</feature>
<dbReference type="Proteomes" id="UP000245942">
    <property type="component" value="Unassembled WGS sequence"/>
</dbReference>
<accession>A0A316TZC7</accession>
<dbReference type="PANTHER" id="PTHR12281">
    <property type="entry name" value="RP42 RELATED"/>
    <property type="match status" value="1"/>
</dbReference>
<dbReference type="GO" id="GO:0097602">
    <property type="term" value="F:cullin family protein binding"/>
    <property type="evidence" value="ECO:0007669"/>
    <property type="project" value="TreeGrafter"/>
</dbReference>
<dbReference type="InterPro" id="IPR009060">
    <property type="entry name" value="UBA-like_sf"/>
</dbReference>
<dbReference type="SUPFAM" id="SSF46934">
    <property type="entry name" value="UBA-like"/>
    <property type="match status" value="1"/>
</dbReference>
<protein>
    <recommendedName>
        <fullName evidence="2">Defective in cullin neddylation protein</fullName>
    </recommendedName>
</protein>
<dbReference type="Gene3D" id="1.10.238.10">
    <property type="entry name" value="EF-hand"/>
    <property type="match status" value="1"/>
</dbReference>
<dbReference type="AlphaFoldDB" id="A0A316TZC7"/>
<dbReference type="RefSeq" id="XP_025345696.1">
    <property type="nucleotide sequence ID" value="XM_025494659.1"/>
</dbReference>